<evidence type="ECO:0000313" key="2">
    <source>
        <dbReference type="Proteomes" id="UP000002706"/>
    </source>
</evidence>
<evidence type="ECO:0000313" key="1">
    <source>
        <dbReference type="EMBL" id="ABB15068.1"/>
    </source>
</evidence>
<dbReference type="EMBL" id="CP000141">
    <property type="protein sequence ID" value="ABB15068.1"/>
    <property type="molecule type" value="Genomic_DNA"/>
</dbReference>
<dbReference type="HOGENOM" id="CLU_3150800_0_0_9"/>
<organism evidence="1 2">
    <name type="scientific">Carboxydothermus hydrogenoformans (strain ATCC BAA-161 / DSM 6008 / Z-2901)</name>
    <dbReference type="NCBI Taxonomy" id="246194"/>
    <lineage>
        <taxon>Bacteria</taxon>
        <taxon>Bacillati</taxon>
        <taxon>Bacillota</taxon>
        <taxon>Clostridia</taxon>
        <taxon>Thermoanaerobacterales</taxon>
        <taxon>Thermoanaerobacteraceae</taxon>
        <taxon>Carboxydothermus</taxon>
    </lineage>
</organism>
<dbReference type="Proteomes" id="UP000002706">
    <property type="component" value="Chromosome"/>
</dbReference>
<dbReference type="InParanoid" id="Q3A8Z0"/>
<dbReference type="STRING" id="246194.CHY_2601"/>
<keyword evidence="2" id="KW-1185">Reference proteome</keyword>
<name>Q3A8Z0_CARHZ</name>
<dbReference type="AlphaFoldDB" id="Q3A8Z0"/>
<proteinExistence type="predicted"/>
<gene>
    <name evidence="1" type="ordered locus">CHY_2601</name>
</gene>
<reference evidence="1 2" key="1">
    <citation type="journal article" date="2005" name="PLoS Genet.">
        <title>Life in hot carbon monoxide: the complete genome sequence of Carboxydothermus hydrogenoformans Z-2901.</title>
        <authorList>
            <person name="Wu M."/>
            <person name="Ren Q."/>
            <person name="Durkin A.S."/>
            <person name="Daugherty S.C."/>
            <person name="Brinkac L.M."/>
            <person name="Dodson R.J."/>
            <person name="Madupu R."/>
            <person name="Sullivan S.A."/>
            <person name="Kolonay J.F."/>
            <person name="Haft D.H."/>
            <person name="Nelson W.C."/>
            <person name="Tallon L.J."/>
            <person name="Jones K.M."/>
            <person name="Ulrich L.E."/>
            <person name="Gonzalez J.M."/>
            <person name="Zhulin I.B."/>
            <person name="Robb F.T."/>
            <person name="Eisen J.A."/>
        </authorList>
    </citation>
    <scope>NUCLEOTIDE SEQUENCE [LARGE SCALE GENOMIC DNA]</scope>
    <source>
        <strain evidence="2">ATCC BAA-161 / DSM 6008 / Z-2901</strain>
    </source>
</reference>
<sequence length="48" mass="5477">MRQVVISGQSLKLYFNGNFGDCPFFYTLKPAGEAGFKVSLHLIRRELK</sequence>
<dbReference type="KEGG" id="chy:CHY_2601"/>
<accession>Q3A8Z0</accession>
<protein>
    <submittedName>
        <fullName evidence="1">Uncharacterized protein</fullName>
    </submittedName>
</protein>